<dbReference type="Proteomes" id="UP000886595">
    <property type="component" value="Unassembled WGS sequence"/>
</dbReference>
<gene>
    <name evidence="2" type="ORF">Bca52824_096982</name>
</gene>
<dbReference type="AlphaFoldDB" id="A0A8X7TH65"/>
<name>A0A8X7TH65_BRACI</name>
<dbReference type="OrthoDB" id="1748357at2759"/>
<dbReference type="EMBL" id="JAAMPC010001364">
    <property type="protein sequence ID" value="KAG2240916.1"/>
    <property type="molecule type" value="Genomic_DNA"/>
</dbReference>
<organism evidence="2 3">
    <name type="scientific">Brassica carinata</name>
    <name type="common">Ethiopian mustard</name>
    <name type="synonym">Abyssinian cabbage</name>
    <dbReference type="NCBI Taxonomy" id="52824"/>
    <lineage>
        <taxon>Eukaryota</taxon>
        <taxon>Viridiplantae</taxon>
        <taxon>Streptophyta</taxon>
        <taxon>Embryophyta</taxon>
        <taxon>Tracheophyta</taxon>
        <taxon>Spermatophyta</taxon>
        <taxon>Magnoliopsida</taxon>
        <taxon>eudicotyledons</taxon>
        <taxon>Gunneridae</taxon>
        <taxon>Pentapetalae</taxon>
        <taxon>rosids</taxon>
        <taxon>malvids</taxon>
        <taxon>Brassicales</taxon>
        <taxon>Brassicaceae</taxon>
        <taxon>Brassiceae</taxon>
        <taxon>Brassica</taxon>
    </lineage>
</organism>
<proteinExistence type="predicted"/>
<comment type="caution">
    <text evidence="2">The sequence shown here is derived from an EMBL/GenBank/DDBJ whole genome shotgun (WGS) entry which is preliminary data.</text>
</comment>
<reference evidence="2 3" key="1">
    <citation type="submission" date="2020-02" db="EMBL/GenBank/DDBJ databases">
        <authorList>
            <person name="Ma Q."/>
            <person name="Huang Y."/>
            <person name="Song X."/>
            <person name="Pei D."/>
        </authorList>
    </citation>
    <scope>NUCLEOTIDE SEQUENCE [LARGE SCALE GENOMIC DNA]</scope>
    <source>
        <strain evidence="2">Sxm20200214</strain>
        <tissue evidence="2">Leaf</tissue>
    </source>
</reference>
<sequence>MATTPSHATNLITSEEQSANLDIMKEHQANNETSASYKSSQEAVVVLPAKVAPLSGPYGLTVDFAGHLPSSILSPQAQGFYYRGYENPTGEWDEYSSYVNVEALDITSHVGFNENASLVYQTGYGYNPQMPYGPYSPAASPLPSEGQLYSPQQFPFYQQVVPPSMQYISSPIQPDLTSLVGVDHQSDNIGPRPSYHPHPIGPFNGSQPSLGFDGGIWSDWSKPSDLHRHSSLISPAPLC</sequence>
<evidence type="ECO:0000313" key="2">
    <source>
        <dbReference type="EMBL" id="KAG2240916.1"/>
    </source>
</evidence>
<keyword evidence="3" id="KW-1185">Reference proteome</keyword>
<accession>A0A8X7TH65</accession>
<feature type="region of interest" description="Disordered" evidence="1">
    <location>
        <begin position="181"/>
        <end position="204"/>
    </location>
</feature>
<protein>
    <submittedName>
        <fullName evidence="2">Uncharacterized protein</fullName>
    </submittedName>
</protein>
<evidence type="ECO:0000256" key="1">
    <source>
        <dbReference type="SAM" id="MobiDB-lite"/>
    </source>
</evidence>
<evidence type="ECO:0000313" key="3">
    <source>
        <dbReference type="Proteomes" id="UP000886595"/>
    </source>
</evidence>